<dbReference type="PROSITE" id="PS51257">
    <property type="entry name" value="PROKAR_LIPOPROTEIN"/>
    <property type="match status" value="1"/>
</dbReference>
<keyword evidence="4" id="KW-0732">Signal</keyword>
<keyword evidence="3" id="KW-0309">Germination</keyword>
<dbReference type="InterPro" id="IPR057336">
    <property type="entry name" value="GerAC_N"/>
</dbReference>
<evidence type="ECO:0000313" key="11">
    <source>
        <dbReference type="Proteomes" id="UP000198897"/>
    </source>
</evidence>
<evidence type="ECO:0000256" key="7">
    <source>
        <dbReference type="ARBA" id="ARBA00023288"/>
    </source>
</evidence>
<dbReference type="InterPro" id="IPR008844">
    <property type="entry name" value="Spore_GerAC-like"/>
</dbReference>
<dbReference type="Proteomes" id="UP000198897">
    <property type="component" value="Unassembled WGS sequence"/>
</dbReference>
<evidence type="ECO:0000259" key="9">
    <source>
        <dbReference type="Pfam" id="PF25198"/>
    </source>
</evidence>
<evidence type="ECO:0000313" key="10">
    <source>
        <dbReference type="EMBL" id="SFG15308.1"/>
    </source>
</evidence>
<keyword evidence="11" id="KW-1185">Reference proteome</keyword>
<proteinExistence type="inferred from homology"/>
<dbReference type="InterPro" id="IPR046953">
    <property type="entry name" value="Spore_GerAC-like_C"/>
</dbReference>
<keyword evidence="7" id="KW-0449">Lipoprotein</keyword>
<keyword evidence="5" id="KW-0472">Membrane</keyword>
<dbReference type="OrthoDB" id="9816067at2"/>
<evidence type="ECO:0000259" key="8">
    <source>
        <dbReference type="Pfam" id="PF05504"/>
    </source>
</evidence>
<dbReference type="Gene3D" id="6.20.190.10">
    <property type="entry name" value="Nutrient germinant receptor protein C, domain 1"/>
    <property type="match status" value="1"/>
</dbReference>
<dbReference type="GO" id="GO:0016020">
    <property type="term" value="C:membrane"/>
    <property type="evidence" value="ECO:0007669"/>
    <property type="project" value="UniProtKB-SubCell"/>
</dbReference>
<dbReference type="Gene3D" id="3.30.300.210">
    <property type="entry name" value="Nutrient germinant receptor protein C, domain 3"/>
    <property type="match status" value="1"/>
</dbReference>
<reference evidence="11" key="1">
    <citation type="submission" date="2016-10" db="EMBL/GenBank/DDBJ databases">
        <authorList>
            <person name="Varghese N."/>
            <person name="Submissions S."/>
        </authorList>
    </citation>
    <scope>NUCLEOTIDE SEQUENCE [LARGE SCALE GENOMIC DNA]</scope>
    <source>
        <strain evidence="11">FP5</strain>
    </source>
</reference>
<evidence type="ECO:0000256" key="1">
    <source>
        <dbReference type="ARBA" id="ARBA00004635"/>
    </source>
</evidence>
<feature type="domain" description="Spore germination GerAC-like C-terminal" evidence="8">
    <location>
        <begin position="231"/>
        <end position="395"/>
    </location>
</feature>
<accession>A0A1I2PGW3</accession>
<dbReference type="PANTHER" id="PTHR35789">
    <property type="entry name" value="SPORE GERMINATION PROTEIN B3"/>
    <property type="match status" value="1"/>
</dbReference>
<dbReference type="PANTHER" id="PTHR35789:SF1">
    <property type="entry name" value="SPORE GERMINATION PROTEIN B3"/>
    <property type="match status" value="1"/>
</dbReference>
<dbReference type="GO" id="GO:0009847">
    <property type="term" value="P:spore germination"/>
    <property type="evidence" value="ECO:0007669"/>
    <property type="project" value="InterPro"/>
</dbReference>
<dbReference type="NCBIfam" id="TIGR02887">
    <property type="entry name" value="spore_ger_x_C"/>
    <property type="match status" value="1"/>
</dbReference>
<keyword evidence="6" id="KW-0564">Palmitate</keyword>
<sequence>MVIKMIKKYAAVCLLVVGVSVLLTGCWNSKEINELAIVTTMGIDQAEEDGRFEVTIELANPPEVAGGSQSSGRASTATVYSATGDTLISAIRRIVQQTPREPFFPYTQSIVFGEELARSGIQDTFDLLERNQEFRTTPRVLIARGHTAKEVIKILSPLEKIPAKKLVKTSEISGKSLGETITVKVFEFVDQITSESAEPLVGGVSIIGDKEQGTGVSNIEDTEPNALIKSEGLAIFKDGHLKRWVEKEDARGMLWVVNKIESTIINLDCNQEASALSIKITNTHSSINAVIKNGQPTITIDVKEEGEVEEVLCNIDVTDQTTIQNFEKQLEDKTKQEIERAIKIAKEEKSDVFGFGEAINRKDPGLWKQIKKNYDEEFTALEVNIKVDAYITRSGMRTGSYNQE</sequence>
<comment type="similarity">
    <text evidence="2">Belongs to the GerABKC lipoprotein family.</text>
</comment>
<evidence type="ECO:0000256" key="2">
    <source>
        <dbReference type="ARBA" id="ARBA00007886"/>
    </source>
</evidence>
<dbReference type="Pfam" id="PF05504">
    <property type="entry name" value="Spore_GerAC"/>
    <property type="match status" value="1"/>
</dbReference>
<organism evidence="10 11">
    <name type="scientific">Halobacillus alkaliphilus</name>
    <dbReference type="NCBI Taxonomy" id="396056"/>
    <lineage>
        <taxon>Bacteria</taxon>
        <taxon>Bacillati</taxon>
        <taxon>Bacillota</taxon>
        <taxon>Bacilli</taxon>
        <taxon>Bacillales</taxon>
        <taxon>Bacillaceae</taxon>
        <taxon>Halobacillus</taxon>
    </lineage>
</organism>
<dbReference type="InterPro" id="IPR038501">
    <property type="entry name" value="Spore_GerAC_C_sf"/>
</dbReference>
<dbReference type="AlphaFoldDB" id="A0A1I2PGW3"/>
<evidence type="ECO:0000256" key="6">
    <source>
        <dbReference type="ARBA" id="ARBA00023139"/>
    </source>
</evidence>
<name>A0A1I2PGW3_9BACI</name>
<evidence type="ECO:0000256" key="4">
    <source>
        <dbReference type="ARBA" id="ARBA00022729"/>
    </source>
</evidence>
<protein>
    <submittedName>
        <fullName evidence="10">Spore germination protein KC</fullName>
    </submittedName>
</protein>
<dbReference type="Pfam" id="PF25198">
    <property type="entry name" value="Spore_GerAC_N"/>
    <property type="match status" value="1"/>
</dbReference>
<evidence type="ECO:0000256" key="3">
    <source>
        <dbReference type="ARBA" id="ARBA00022544"/>
    </source>
</evidence>
<dbReference type="EMBL" id="FOOG01000025">
    <property type="protein sequence ID" value="SFG15308.1"/>
    <property type="molecule type" value="Genomic_DNA"/>
</dbReference>
<feature type="domain" description="Spore germination protein N-terminal" evidence="9">
    <location>
        <begin position="28"/>
        <end position="203"/>
    </location>
</feature>
<gene>
    <name evidence="10" type="ORF">SAMN05216353_12536</name>
</gene>
<comment type="subcellular location">
    <subcellularLocation>
        <location evidence="1">Membrane</location>
        <topology evidence="1">Lipid-anchor</topology>
    </subcellularLocation>
</comment>
<evidence type="ECO:0000256" key="5">
    <source>
        <dbReference type="ARBA" id="ARBA00023136"/>
    </source>
</evidence>